<dbReference type="InterPro" id="IPR050314">
    <property type="entry name" value="Glycosyl_Hydrlase_18"/>
</dbReference>
<dbReference type="GO" id="GO:0005975">
    <property type="term" value="P:carbohydrate metabolic process"/>
    <property type="evidence" value="ECO:0007669"/>
    <property type="project" value="InterPro"/>
</dbReference>
<dbReference type="Proteomes" id="UP000515154">
    <property type="component" value="Linkage group LG15"/>
</dbReference>
<evidence type="ECO:0000256" key="2">
    <source>
        <dbReference type="ARBA" id="ARBA00022801"/>
    </source>
</evidence>
<dbReference type="Gene3D" id="3.10.50.10">
    <property type="match status" value="1"/>
</dbReference>
<evidence type="ECO:0000256" key="6">
    <source>
        <dbReference type="RuleBase" id="RU004453"/>
    </source>
</evidence>
<dbReference type="Pfam" id="PF00704">
    <property type="entry name" value="Glyco_hydro_18"/>
    <property type="match status" value="1"/>
</dbReference>
<protein>
    <submittedName>
        <fullName evidence="10">Acidic mammalian chitinase-like isoform X1</fullName>
    </submittedName>
</protein>
<dbReference type="GO" id="GO:0005576">
    <property type="term" value="C:extracellular region"/>
    <property type="evidence" value="ECO:0007669"/>
    <property type="project" value="TreeGrafter"/>
</dbReference>
<dbReference type="InterPro" id="IPR001579">
    <property type="entry name" value="Glyco_hydro_18_chit_AS"/>
</dbReference>
<dbReference type="FunFam" id="3.20.20.80:FF:000007">
    <property type="entry name" value="Acidic mammalian chitinase"/>
    <property type="match status" value="1"/>
</dbReference>
<evidence type="ECO:0000256" key="7">
    <source>
        <dbReference type="SAM" id="SignalP"/>
    </source>
</evidence>
<dbReference type="InterPro" id="IPR011583">
    <property type="entry name" value="Chitinase_II/V-like_cat"/>
</dbReference>
<keyword evidence="4 5" id="KW-0326">Glycosidase</keyword>
<keyword evidence="9" id="KW-1185">Reference proteome</keyword>
<dbReference type="RefSeq" id="XP_036365601.1">
    <property type="nucleotide sequence ID" value="XM_036509708.1"/>
</dbReference>
<dbReference type="CDD" id="cd02872">
    <property type="entry name" value="GH18_chitolectin_chitotriosidase"/>
    <property type="match status" value="1"/>
</dbReference>
<feature type="signal peptide" evidence="7">
    <location>
        <begin position="1"/>
        <end position="21"/>
    </location>
</feature>
<comment type="similarity">
    <text evidence="6">Belongs to the glycosyl hydrolase 18 family.</text>
</comment>
<dbReference type="SUPFAM" id="SSF54556">
    <property type="entry name" value="Chitinase insertion domain"/>
    <property type="match status" value="1"/>
</dbReference>
<evidence type="ECO:0000256" key="1">
    <source>
        <dbReference type="ARBA" id="ARBA00022729"/>
    </source>
</evidence>
<dbReference type="FunFam" id="3.10.50.10:FF:000001">
    <property type="entry name" value="Chitinase 3-like 1"/>
    <property type="match status" value="1"/>
</dbReference>
<dbReference type="PANTHER" id="PTHR11177">
    <property type="entry name" value="CHITINASE"/>
    <property type="match status" value="1"/>
</dbReference>
<dbReference type="InterPro" id="IPR017853">
    <property type="entry name" value="GH"/>
</dbReference>
<dbReference type="PROSITE" id="PS51910">
    <property type="entry name" value="GH18_2"/>
    <property type="match status" value="1"/>
</dbReference>
<dbReference type="SUPFAM" id="SSF51445">
    <property type="entry name" value="(Trans)glycosidases"/>
    <property type="match status" value="1"/>
</dbReference>
<evidence type="ECO:0000313" key="10">
    <source>
        <dbReference type="RefSeq" id="XP_036365601.1"/>
    </source>
</evidence>
<reference evidence="10" key="1">
    <citation type="submission" date="2025-08" db="UniProtKB">
        <authorList>
            <consortium name="RefSeq"/>
        </authorList>
    </citation>
    <scope>IDENTIFICATION</scope>
</reference>
<dbReference type="GO" id="GO:0008061">
    <property type="term" value="F:chitin binding"/>
    <property type="evidence" value="ECO:0007669"/>
    <property type="project" value="InterPro"/>
</dbReference>
<gene>
    <name evidence="10" type="primary">LOC115219687</name>
</gene>
<keyword evidence="2 5" id="KW-0378">Hydrolase</keyword>
<dbReference type="KEGG" id="osn:115219687"/>
<evidence type="ECO:0000256" key="3">
    <source>
        <dbReference type="ARBA" id="ARBA00023157"/>
    </source>
</evidence>
<dbReference type="Gene3D" id="3.20.20.80">
    <property type="entry name" value="Glycosidases"/>
    <property type="match status" value="1"/>
</dbReference>
<dbReference type="PROSITE" id="PS01095">
    <property type="entry name" value="GH18_1"/>
    <property type="match status" value="1"/>
</dbReference>
<dbReference type="GO" id="GO:0006032">
    <property type="term" value="P:chitin catabolic process"/>
    <property type="evidence" value="ECO:0007669"/>
    <property type="project" value="TreeGrafter"/>
</dbReference>
<dbReference type="InterPro" id="IPR029070">
    <property type="entry name" value="Chitinase_insertion_sf"/>
</dbReference>
<accession>A0A7E6FCX9</accession>
<feature type="domain" description="GH18" evidence="8">
    <location>
        <begin position="25"/>
        <end position="387"/>
    </location>
</feature>
<evidence type="ECO:0000259" key="8">
    <source>
        <dbReference type="PROSITE" id="PS51910"/>
    </source>
</evidence>
<evidence type="ECO:0000313" key="9">
    <source>
        <dbReference type="Proteomes" id="UP000515154"/>
    </source>
</evidence>
<dbReference type="GO" id="GO:0004568">
    <property type="term" value="F:chitinase activity"/>
    <property type="evidence" value="ECO:0007669"/>
    <property type="project" value="TreeGrafter"/>
</dbReference>
<keyword evidence="1 7" id="KW-0732">Signal</keyword>
<dbReference type="InterPro" id="IPR001223">
    <property type="entry name" value="Glyco_hydro18_cat"/>
</dbReference>
<name>A0A7E6FCX9_9MOLL</name>
<proteinExistence type="inferred from homology"/>
<evidence type="ECO:0000256" key="5">
    <source>
        <dbReference type="RuleBase" id="RU000489"/>
    </source>
</evidence>
<sequence length="390" mass="44564">MMCSMITFTTILLMAFGQLLAATSYRRVCYYTNWSQYRIGQAKFTPANIAPNLCSHIHFAFAKLVNNKLVPIEDNDVLMYQKISDLKNKNNDLKLVLSVGGYNEGSSNFRSLASTKRSRKMFASQAVYFLRHHNFDGLDIDWEYPTAGDKQKFVKLVWELRQSFDKEAKRTKKEPLLLTCAVAAGKNKIDAGYDVANLAKLMDYISVMAYDFHGPWNNVTGINAPLFPASYERFPYQKQLNVVWTMQYWASKGAPKVKLNLGLATYGRGFQLADPKNSFPGAESKGSCEAGQYLGQRGFLAYFEHCHLKNKTTYYWMDDSKVPYIVNGDQWIGYDDQKSMKFKAEWMKKMGFGGVSVWTLDMDDFNNLCGDGDYPLLRQINKILMSETRS</sequence>
<feature type="chain" id="PRO_5028977382" evidence="7">
    <location>
        <begin position="22"/>
        <end position="390"/>
    </location>
</feature>
<organism evidence="9 10">
    <name type="scientific">Octopus sinensis</name>
    <name type="common">East Asian common octopus</name>
    <dbReference type="NCBI Taxonomy" id="2607531"/>
    <lineage>
        <taxon>Eukaryota</taxon>
        <taxon>Metazoa</taxon>
        <taxon>Spiralia</taxon>
        <taxon>Lophotrochozoa</taxon>
        <taxon>Mollusca</taxon>
        <taxon>Cephalopoda</taxon>
        <taxon>Coleoidea</taxon>
        <taxon>Octopodiformes</taxon>
        <taxon>Octopoda</taxon>
        <taxon>Incirrata</taxon>
        <taxon>Octopodidae</taxon>
        <taxon>Octopus</taxon>
    </lineage>
</organism>
<evidence type="ECO:0000256" key="4">
    <source>
        <dbReference type="ARBA" id="ARBA00023295"/>
    </source>
</evidence>
<dbReference type="PANTHER" id="PTHR11177:SF317">
    <property type="entry name" value="CHITINASE 12-RELATED"/>
    <property type="match status" value="1"/>
</dbReference>
<keyword evidence="3" id="KW-1015">Disulfide bond</keyword>
<dbReference type="SMART" id="SM00636">
    <property type="entry name" value="Glyco_18"/>
    <property type="match status" value="1"/>
</dbReference>
<dbReference type="AlphaFoldDB" id="A0A7E6FCX9"/>